<accession>A0A7K8XMN6</accession>
<dbReference type="InterPro" id="IPR017862">
    <property type="entry name" value="SKI-int_prot_SKIP"/>
</dbReference>
<feature type="domain" description="SKI-interacting protein SKIP SNW" evidence="4">
    <location>
        <begin position="175"/>
        <end position="335"/>
    </location>
</feature>
<keyword evidence="2" id="KW-0747">Spliceosome</keyword>
<dbReference type="EMBL" id="VWZE01013615">
    <property type="protein sequence ID" value="NXF91830.1"/>
    <property type="molecule type" value="Genomic_DNA"/>
</dbReference>
<comment type="function">
    <text evidence="2">Involved in pre-mRNA splicing.</text>
</comment>
<keyword evidence="2" id="KW-0507">mRNA processing</keyword>
<feature type="compositionally biased region" description="Basic and acidic residues" evidence="3">
    <location>
        <begin position="505"/>
        <end position="532"/>
    </location>
</feature>
<dbReference type="AlphaFoldDB" id="A0A7K8XMN6"/>
<evidence type="ECO:0000313" key="6">
    <source>
        <dbReference type="Proteomes" id="UP000583613"/>
    </source>
</evidence>
<feature type="non-terminal residue" evidence="5">
    <location>
        <position position="538"/>
    </location>
</feature>
<evidence type="ECO:0000256" key="3">
    <source>
        <dbReference type="SAM" id="MobiDB-lite"/>
    </source>
</evidence>
<dbReference type="Pfam" id="PF02731">
    <property type="entry name" value="SKIP_SNW"/>
    <property type="match status" value="1"/>
</dbReference>
<dbReference type="OrthoDB" id="666364at2759"/>
<name>A0A7K8XMN6_9PICI</name>
<organism evidence="5 6">
    <name type="scientific">Eubucco bourcierii</name>
    <name type="common">red-headed barbet</name>
    <dbReference type="NCBI Taxonomy" id="91767"/>
    <lineage>
        <taxon>Eukaryota</taxon>
        <taxon>Metazoa</taxon>
        <taxon>Chordata</taxon>
        <taxon>Craniata</taxon>
        <taxon>Vertebrata</taxon>
        <taxon>Euteleostomi</taxon>
        <taxon>Archelosauria</taxon>
        <taxon>Archosauria</taxon>
        <taxon>Dinosauria</taxon>
        <taxon>Saurischia</taxon>
        <taxon>Theropoda</taxon>
        <taxon>Coelurosauria</taxon>
        <taxon>Aves</taxon>
        <taxon>Neognathae</taxon>
        <taxon>Neoaves</taxon>
        <taxon>Telluraves</taxon>
        <taxon>Coraciimorphae</taxon>
        <taxon>Piciformes</taxon>
        <taxon>Ramphastidae</taxon>
        <taxon>Eubucco</taxon>
    </lineage>
</organism>
<reference evidence="5 6" key="1">
    <citation type="submission" date="2019-09" db="EMBL/GenBank/DDBJ databases">
        <title>Bird 10,000 Genomes (B10K) Project - Family phase.</title>
        <authorList>
            <person name="Zhang G."/>
        </authorList>
    </citation>
    <scope>NUCLEOTIDE SEQUENCE [LARGE SCALE GENOMIC DNA]</scope>
    <source>
        <strain evidence="5">B10K-DU-001-04</strain>
        <tissue evidence="5">Muscle</tissue>
    </source>
</reference>
<protein>
    <recommendedName>
        <fullName evidence="2">SNW domain-containing protein 1</fullName>
    </recommendedName>
</protein>
<dbReference type="GO" id="GO:0005681">
    <property type="term" value="C:spliceosomal complex"/>
    <property type="evidence" value="ECO:0007669"/>
    <property type="project" value="UniProtKB-UniRule"/>
</dbReference>
<feature type="compositionally biased region" description="Basic and acidic residues" evidence="3">
    <location>
        <begin position="475"/>
        <end position="491"/>
    </location>
</feature>
<gene>
    <name evidence="5" type="primary">Snw1</name>
    <name evidence="5" type="ORF">EUBBOU_R09728</name>
</gene>
<feature type="region of interest" description="Disordered" evidence="3">
    <location>
        <begin position="209"/>
        <end position="233"/>
    </location>
</feature>
<sequence length="538" mass="61895">LCMCSFLPAPTQLSQDQLELEERTRAQRSRQTALVSSRREPPPYGYRKGWIPRVLEDFGDGGAFPEIHVAQYPLDMGRKKKMSNALAVQVDAEGKIKYDAIARQGQSKDKVIYSKYTDLVPKEVMNVDDPELQRPDEEAIREITEKTRAALEKSVSQKVAAAMPVRAADKLAPAQYIRYTPSQQGVAFNSGAKQRVIRMVEMQKDPMEPPRFKINKKIPRGPPSPPAPVMHSPSRKMTVKEQQEWKIPPCISNWKNAKGYTIPLDKRLAADGRGLQTVHINENFAKLAEALYIADRKAREAVEMRAQVERKMAQKEKEKHEEKLREMAQKARERRAGIKTHVEKEDGEARERDEIRHDRRKERQHDRNLSRAAPDKRSKLQRNENRDISEVIALGVPNPRPSNEIQYDQRLFNQSKGMDSGFAGGEDEIYNVYDQPWRSGKDMAQNIYRPSKNLDKDMYGDDLEARIKTNRFVSEKEFSNSDRNTRGRGRDGPVQFEEDPFGLDKFLEEAKQHGGSKRPSDSSRPKEHEHESKKRRKD</sequence>
<comment type="subunit">
    <text evidence="2">Identified in the spliceosome C complex.</text>
</comment>
<evidence type="ECO:0000313" key="5">
    <source>
        <dbReference type="EMBL" id="NXF91830.1"/>
    </source>
</evidence>
<evidence type="ECO:0000256" key="2">
    <source>
        <dbReference type="RuleBase" id="RU367140"/>
    </source>
</evidence>
<dbReference type="InterPro" id="IPR004015">
    <property type="entry name" value="SKI-int_prot_SKIP_SNW-dom"/>
</dbReference>
<dbReference type="Proteomes" id="UP000583613">
    <property type="component" value="Unassembled WGS sequence"/>
</dbReference>
<comment type="subcellular location">
    <subcellularLocation>
        <location evidence="2">Nucleus</location>
    </subcellularLocation>
</comment>
<feature type="non-terminal residue" evidence="5">
    <location>
        <position position="1"/>
    </location>
</feature>
<keyword evidence="2" id="KW-0508">mRNA splicing</keyword>
<evidence type="ECO:0000256" key="1">
    <source>
        <dbReference type="ARBA" id="ARBA00010197"/>
    </source>
</evidence>
<dbReference type="PANTHER" id="PTHR12096">
    <property type="entry name" value="NUCLEAR PROTEIN SKIP-RELATED"/>
    <property type="match status" value="1"/>
</dbReference>
<comment type="caution">
    <text evidence="5">The sequence shown here is derived from an EMBL/GenBank/DDBJ whole genome shotgun (WGS) entry which is preliminary data.</text>
</comment>
<evidence type="ECO:0000259" key="4">
    <source>
        <dbReference type="Pfam" id="PF02731"/>
    </source>
</evidence>
<keyword evidence="2" id="KW-0539">Nucleus</keyword>
<feature type="region of interest" description="Disordered" evidence="3">
    <location>
        <begin position="311"/>
        <end position="386"/>
    </location>
</feature>
<feature type="region of interest" description="Disordered" evidence="3">
    <location>
        <begin position="475"/>
        <end position="538"/>
    </location>
</feature>
<dbReference type="GO" id="GO:0000398">
    <property type="term" value="P:mRNA splicing, via spliceosome"/>
    <property type="evidence" value="ECO:0007669"/>
    <property type="project" value="InterPro"/>
</dbReference>
<proteinExistence type="inferred from homology"/>
<keyword evidence="6" id="KW-1185">Reference proteome</keyword>
<comment type="similarity">
    <text evidence="1 2">Belongs to the SNW family.</text>
</comment>